<feature type="repeat" description="ANK" evidence="3">
    <location>
        <begin position="1"/>
        <end position="32"/>
    </location>
</feature>
<evidence type="ECO:0000313" key="4">
    <source>
        <dbReference type="EMBL" id="POM78995.1"/>
    </source>
</evidence>
<dbReference type="PANTHER" id="PTHR24198:SF165">
    <property type="entry name" value="ANKYRIN REPEAT-CONTAINING PROTEIN-RELATED"/>
    <property type="match status" value="1"/>
</dbReference>
<keyword evidence="5" id="KW-1185">Reference proteome</keyword>
<feature type="repeat" description="ANK" evidence="3">
    <location>
        <begin position="111"/>
        <end position="143"/>
    </location>
</feature>
<protein>
    <submittedName>
        <fullName evidence="4">Uncharacterized protein</fullName>
    </submittedName>
</protein>
<dbReference type="Pfam" id="PF12796">
    <property type="entry name" value="Ank_2"/>
    <property type="match status" value="3"/>
</dbReference>
<dbReference type="Proteomes" id="UP000237271">
    <property type="component" value="Unassembled WGS sequence"/>
</dbReference>
<evidence type="ECO:0000256" key="1">
    <source>
        <dbReference type="ARBA" id="ARBA00022737"/>
    </source>
</evidence>
<dbReference type="SUPFAM" id="SSF48403">
    <property type="entry name" value="Ankyrin repeat"/>
    <property type="match status" value="2"/>
</dbReference>
<dbReference type="PRINTS" id="PR01415">
    <property type="entry name" value="ANKYRIN"/>
</dbReference>
<feature type="repeat" description="ANK" evidence="3">
    <location>
        <begin position="345"/>
        <end position="377"/>
    </location>
</feature>
<dbReference type="Pfam" id="PF00023">
    <property type="entry name" value="Ank"/>
    <property type="match status" value="2"/>
</dbReference>
<dbReference type="OrthoDB" id="341259at2759"/>
<comment type="caution">
    <text evidence="4">The sequence shown here is derived from an EMBL/GenBank/DDBJ whole genome shotgun (WGS) entry which is preliminary data.</text>
</comment>
<gene>
    <name evidence="4" type="ORF">PHPALM_3409</name>
</gene>
<dbReference type="Pfam" id="PF13637">
    <property type="entry name" value="Ank_4"/>
    <property type="match status" value="1"/>
</dbReference>
<dbReference type="SMART" id="SM00248">
    <property type="entry name" value="ANK"/>
    <property type="match status" value="11"/>
</dbReference>
<feature type="repeat" description="ANK" evidence="3">
    <location>
        <begin position="433"/>
        <end position="461"/>
    </location>
</feature>
<organism evidence="4 5">
    <name type="scientific">Phytophthora palmivora</name>
    <dbReference type="NCBI Taxonomy" id="4796"/>
    <lineage>
        <taxon>Eukaryota</taxon>
        <taxon>Sar</taxon>
        <taxon>Stramenopiles</taxon>
        <taxon>Oomycota</taxon>
        <taxon>Peronosporomycetes</taxon>
        <taxon>Peronosporales</taxon>
        <taxon>Peronosporaceae</taxon>
        <taxon>Phytophthora</taxon>
    </lineage>
</organism>
<sequence>MDNSLHLYARCGRADAIRIQLRHGADTEVRDAQGLTPLLLAARYNQMKVLQVLLQHGARTDAYAPLDTDFGHGVELGTCLHFAVESGHVQILKFLVTAAALDVHERTSGSQEMTPLHLAARLGRADVVRFLVARIEDINVRDAHGMTALHHACDYPNALSNEVPRITSSSPPQYLFDAAHVEVVNVLLDAGAEMDTRRSSDWATPLRCAIHRGHFLVAKTLVDHGANSGVAWWFHKFKMMLWPRDQRRHSDKRVKRKINWKRALRMSSPTLVDFAGWTALHIAASSGWQAGLALLIAHGANVELTTTESEECGITALHLAAQNGHYSSVSTLLDAGAGIHVCDDLGDAPLLCALRHGRSRIVKLLLRHGAKCEYHHDTESISLSSGSESILGSFDPRKTSALHLAAFFGLLPVVQELVKASSNLFAIDAVDDDGATPLWLAALAGHLDVVDFLAQQGANIHHYVAGASASGCAAEFGYLEVVEYISTSSPERAMLDRL</sequence>
<feature type="repeat" description="ANK" evidence="3">
    <location>
        <begin position="33"/>
        <end position="65"/>
    </location>
</feature>
<evidence type="ECO:0000313" key="5">
    <source>
        <dbReference type="Proteomes" id="UP000237271"/>
    </source>
</evidence>
<dbReference type="Gene3D" id="1.25.40.20">
    <property type="entry name" value="Ankyrin repeat-containing domain"/>
    <property type="match status" value="5"/>
</dbReference>
<dbReference type="PANTHER" id="PTHR24198">
    <property type="entry name" value="ANKYRIN REPEAT AND PROTEIN KINASE DOMAIN-CONTAINING PROTEIN"/>
    <property type="match status" value="1"/>
</dbReference>
<dbReference type="InterPro" id="IPR002110">
    <property type="entry name" value="Ankyrin_rpt"/>
</dbReference>
<keyword evidence="1" id="KW-0677">Repeat</keyword>
<keyword evidence="2 3" id="KW-0040">ANK repeat</keyword>
<feature type="repeat" description="ANK" evidence="3">
    <location>
        <begin position="275"/>
        <end position="307"/>
    </location>
</feature>
<dbReference type="EMBL" id="NCKW01001858">
    <property type="protein sequence ID" value="POM78995.1"/>
    <property type="molecule type" value="Genomic_DNA"/>
</dbReference>
<dbReference type="AlphaFoldDB" id="A0A2P4YMG9"/>
<evidence type="ECO:0000256" key="2">
    <source>
        <dbReference type="ARBA" id="ARBA00023043"/>
    </source>
</evidence>
<feature type="repeat" description="ANK" evidence="3">
    <location>
        <begin position="397"/>
        <end position="429"/>
    </location>
</feature>
<feature type="repeat" description="ANK" evidence="3">
    <location>
        <begin position="312"/>
        <end position="344"/>
    </location>
</feature>
<evidence type="ECO:0000256" key="3">
    <source>
        <dbReference type="PROSITE-ProRule" id="PRU00023"/>
    </source>
</evidence>
<dbReference type="PROSITE" id="PS50297">
    <property type="entry name" value="ANK_REP_REGION"/>
    <property type="match status" value="6"/>
</dbReference>
<dbReference type="PROSITE" id="PS50088">
    <property type="entry name" value="ANK_REPEAT"/>
    <property type="match status" value="8"/>
</dbReference>
<proteinExistence type="predicted"/>
<name>A0A2P4YMG9_9STRA</name>
<reference evidence="4 5" key="1">
    <citation type="journal article" date="2017" name="Genome Biol. Evol.">
        <title>Phytophthora megakarya and P. palmivora, closely related causal agents of cacao black pod rot, underwent increases in genome sizes and gene numbers by different mechanisms.</title>
        <authorList>
            <person name="Ali S.S."/>
            <person name="Shao J."/>
            <person name="Lary D.J."/>
            <person name="Kronmiller B."/>
            <person name="Shen D."/>
            <person name="Strem M.D."/>
            <person name="Amoako-Attah I."/>
            <person name="Akrofi A.Y."/>
            <person name="Begoude B.A."/>
            <person name="Ten Hoopen G.M."/>
            <person name="Coulibaly K."/>
            <person name="Kebe B.I."/>
            <person name="Melnick R.L."/>
            <person name="Guiltinan M.J."/>
            <person name="Tyler B.M."/>
            <person name="Meinhardt L.W."/>
            <person name="Bailey B.A."/>
        </authorList>
    </citation>
    <scope>NUCLEOTIDE SEQUENCE [LARGE SCALE GENOMIC DNA]</scope>
    <source>
        <strain evidence="5">sbr112.9</strain>
    </source>
</reference>
<accession>A0A2P4YMG9</accession>
<dbReference type="InterPro" id="IPR036770">
    <property type="entry name" value="Ankyrin_rpt-contain_sf"/>
</dbReference>